<evidence type="ECO:0000259" key="10">
    <source>
        <dbReference type="PROSITE" id="PS50126"/>
    </source>
</evidence>
<dbReference type="AlphaFoldDB" id="A0A517YIP8"/>
<dbReference type="Gene3D" id="3.30.1370.10">
    <property type="entry name" value="K Homology domain, type 1"/>
    <property type="match status" value="1"/>
</dbReference>
<dbReference type="EMBL" id="CP036274">
    <property type="protein sequence ID" value="QDU30100.1"/>
    <property type="molecule type" value="Genomic_DNA"/>
</dbReference>
<dbReference type="InterPro" id="IPR015847">
    <property type="entry name" value="ExoRNase_PH_dom2"/>
</dbReference>
<evidence type="ECO:0000313" key="12">
    <source>
        <dbReference type="Proteomes" id="UP000315017"/>
    </source>
</evidence>
<dbReference type="GO" id="GO:0005829">
    <property type="term" value="C:cytosol"/>
    <property type="evidence" value="ECO:0007669"/>
    <property type="project" value="TreeGrafter"/>
</dbReference>
<dbReference type="InterPro" id="IPR004087">
    <property type="entry name" value="KH_dom"/>
</dbReference>
<dbReference type="InterPro" id="IPR012340">
    <property type="entry name" value="NA-bd_OB-fold"/>
</dbReference>
<dbReference type="InterPro" id="IPR020568">
    <property type="entry name" value="Ribosomal_Su5_D2-typ_SF"/>
</dbReference>
<feature type="compositionally biased region" description="Basic and acidic residues" evidence="9">
    <location>
        <begin position="712"/>
        <end position="743"/>
    </location>
</feature>
<keyword evidence="6 8" id="KW-0460">Magnesium</keyword>
<dbReference type="Gene3D" id="2.40.50.140">
    <property type="entry name" value="Nucleic acid-binding proteins"/>
    <property type="match status" value="1"/>
</dbReference>
<dbReference type="GO" id="GO:0000287">
    <property type="term" value="F:magnesium ion binding"/>
    <property type="evidence" value="ECO:0007669"/>
    <property type="project" value="UniProtKB-UniRule"/>
</dbReference>
<dbReference type="CDD" id="cd11364">
    <property type="entry name" value="RNase_PH_PNPase_2"/>
    <property type="match status" value="1"/>
</dbReference>
<keyword evidence="7 8" id="KW-0694">RNA-binding</keyword>
<comment type="subcellular location">
    <subcellularLocation>
        <location evidence="8">Cytoplasm</location>
    </subcellularLocation>
</comment>
<dbReference type="Pfam" id="PF03725">
    <property type="entry name" value="RNase_PH_C"/>
    <property type="match status" value="1"/>
</dbReference>
<feature type="binding site" evidence="8">
    <location>
        <position position="491"/>
    </location>
    <ligand>
        <name>Mg(2+)</name>
        <dbReference type="ChEBI" id="CHEBI:18420"/>
    </ligand>
</feature>
<feature type="domain" description="S1 motif" evidence="10">
    <location>
        <begin position="621"/>
        <end position="689"/>
    </location>
</feature>
<dbReference type="InterPro" id="IPR036612">
    <property type="entry name" value="KH_dom_type_1_sf"/>
</dbReference>
<dbReference type="PANTHER" id="PTHR11252:SF0">
    <property type="entry name" value="POLYRIBONUCLEOTIDE NUCLEOTIDYLTRANSFERASE 1, MITOCHONDRIAL"/>
    <property type="match status" value="1"/>
</dbReference>
<evidence type="ECO:0000256" key="9">
    <source>
        <dbReference type="SAM" id="MobiDB-lite"/>
    </source>
</evidence>
<evidence type="ECO:0000256" key="4">
    <source>
        <dbReference type="ARBA" id="ARBA00022695"/>
    </source>
</evidence>
<dbReference type="Pfam" id="PF00575">
    <property type="entry name" value="S1"/>
    <property type="match status" value="1"/>
</dbReference>
<keyword evidence="5 8" id="KW-0479">Metal-binding</keyword>
<evidence type="ECO:0000313" key="11">
    <source>
        <dbReference type="EMBL" id="QDU30100.1"/>
    </source>
</evidence>
<dbReference type="GO" id="GO:0003723">
    <property type="term" value="F:RNA binding"/>
    <property type="evidence" value="ECO:0007669"/>
    <property type="project" value="UniProtKB-UniRule"/>
</dbReference>
<dbReference type="OrthoDB" id="9804305at2"/>
<evidence type="ECO:0000256" key="3">
    <source>
        <dbReference type="ARBA" id="ARBA00022679"/>
    </source>
</evidence>
<comment type="function">
    <text evidence="8">Involved in mRNA degradation. Catalyzes the phosphorolysis of single-stranded polyribonucleotides processively in the 3'- to 5'-direction.</text>
</comment>
<dbReference type="SUPFAM" id="SSF55666">
    <property type="entry name" value="Ribonuclease PH domain 2-like"/>
    <property type="match status" value="2"/>
</dbReference>
<keyword evidence="2 8" id="KW-0963">Cytoplasm</keyword>
<protein>
    <recommendedName>
        <fullName evidence="8">Polyribonucleotide nucleotidyltransferase</fullName>
        <ecNumber evidence="8">2.7.7.8</ecNumber>
    </recommendedName>
    <alternativeName>
        <fullName evidence="8">Polynucleotide phosphorylase</fullName>
        <shortName evidence="8">PNPase</shortName>
    </alternativeName>
</protein>
<dbReference type="CDD" id="cd04472">
    <property type="entry name" value="S1_PNPase"/>
    <property type="match status" value="1"/>
</dbReference>
<dbReference type="FunFam" id="2.40.50.140:FF:000189">
    <property type="entry name" value="Polyribonucleotide nucleotidyltransferase, putative"/>
    <property type="match status" value="1"/>
</dbReference>
<dbReference type="CDD" id="cd11363">
    <property type="entry name" value="RNase_PH_PNPase_1"/>
    <property type="match status" value="1"/>
</dbReference>
<feature type="region of interest" description="Disordered" evidence="9">
    <location>
        <begin position="696"/>
        <end position="761"/>
    </location>
</feature>
<dbReference type="HAMAP" id="MF_01595">
    <property type="entry name" value="PNPase"/>
    <property type="match status" value="1"/>
</dbReference>
<dbReference type="Pfam" id="PF03726">
    <property type="entry name" value="PNPase"/>
    <property type="match status" value="1"/>
</dbReference>
<dbReference type="InterPro" id="IPR015848">
    <property type="entry name" value="PNPase_PH_RNA-bd_bac/org-type"/>
</dbReference>
<dbReference type="PROSITE" id="PS50084">
    <property type="entry name" value="KH_TYPE_1"/>
    <property type="match status" value="1"/>
</dbReference>
<gene>
    <name evidence="8 11" type="primary">pnp</name>
    <name evidence="11" type="ORF">ETAA8_52190</name>
</gene>
<dbReference type="SUPFAM" id="SSF54791">
    <property type="entry name" value="Eukaryotic type KH-domain (KH-domain type I)"/>
    <property type="match status" value="1"/>
</dbReference>
<dbReference type="SMART" id="SM00322">
    <property type="entry name" value="KH"/>
    <property type="match status" value="1"/>
</dbReference>
<dbReference type="FunFam" id="3.30.1370.10:FF:000001">
    <property type="entry name" value="Polyribonucleotide nucleotidyltransferase"/>
    <property type="match status" value="1"/>
</dbReference>
<keyword evidence="12" id="KW-1185">Reference proteome</keyword>
<reference evidence="11 12" key="1">
    <citation type="submission" date="2019-02" db="EMBL/GenBank/DDBJ databases">
        <title>Deep-cultivation of Planctomycetes and their phenomic and genomic characterization uncovers novel biology.</title>
        <authorList>
            <person name="Wiegand S."/>
            <person name="Jogler M."/>
            <person name="Boedeker C."/>
            <person name="Pinto D."/>
            <person name="Vollmers J."/>
            <person name="Rivas-Marin E."/>
            <person name="Kohn T."/>
            <person name="Peeters S.H."/>
            <person name="Heuer A."/>
            <person name="Rast P."/>
            <person name="Oberbeckmann S."/>
            <person name="Bunk B."/>
            <person name="Jeske O."/>
            <person name="Meyerdierks A."/>
            <person name="Storesund J.E."/>
            <person name="Kallscheuer N."/>
            <person name="Luecker S."/>
            <person name="Lage O.M."/>
            <person name="Pohl T."/>
            <person name="Merkel B.J."/>
            <person name="Hornburger P."/>
            <person name="Mueller R.-W."/>
            <person name="Bruemmer F."/>
            <person name="Labrenz M."/>
            <person name="Spormann A.M."/>
            <person name="Op den Camp H."/>
            <person name="Overmann J."/>
            <person name="Amann R."/>
            <person name="Jetten M.S.M."/>
            <person name="Mascher T."/>
            <person name="Medema M.H."/>
            <person name="Devos D.P."/>
            <person name="Kaster A.-K."/>
            <person name="Ovreas L."/>
            <person name="Rohde M."/>
            <person name="Galperin M.Y."/>
            <person name="Jogler C."/>
        </authorList>
    </citation>
    <scope>NUCLEOTIDE SEQUENCE [LARGE SCALE GENOMIC DNA]</scope>
    <source>
        <strain evidence="11 12">ETA_A8</strain>
    </source>
</reference>
<dbReference type="Pfam" id="PF01138">
    <property type="entry name" value="RNase_PH"/>
    <property type="match status" value="2"/>
</dbReference>
<comment type="cofactor">
    <cofactor evidence="8">
        <name>Mg(2+)</name>
        <dbReference type="ChEBI" id="CHEBI:18420"/>
    </cofactor>
</comment>
<dbReference type="InterPro" id="IPR001247">
    <property type="entry name" value="ExoRNase_PH_dom1"/>
</dbReference>
<dbReference type="PROSITE" id="PS50126">
    <property type="entry name" value="S1"/>
    <property type="match status" value="1"/>
</dbReference>
<name>A0A517YIP8_9BACT</name>
<dbReference type="NCBIfam" id="NF008805">
    <property type="entry name" value="PRK11824.1"/>
    <property type="match status" value="1"/>
</dbReference>
<dbReference type="GO" id="GO:0000175">
    <property type="term" value="F:3'-5'-RNA exonuclease activity"/>
    <property type="evidence" value="ECO:0007669"/>
    <property type="project" value="TreeGrafter"/>
</dbReference>
<organism evidence="11 12">
    <name type="scientific">Anatilimnocola aggregata</name>
    <dbReference type="NCBI Taxonomy" id="2528021"/>
    <lineage>
        <taxon>Bacteria</taxon>
        <taxon>Pseudomonadati</taxon>
        <taxon>Planctomycetota</taxon>
        <taxon>Planctomycetia</taxon>
        <taxon>Pirellulales</taxon>
        <taxon>Pirellulaceae</taxon>
        <taxon>Anatilimnocola</taxon>
    </lineage>
</organism>
<dbReference type="SMART" id="SM00316">
    <property type="entry name" value="S1"/>
    <property type="match status" value="1"/>
</dbReference>
<dbReference type="InterPro" id="IPR036456">
    <property type="entry name" value="PNPase_PH_RNA-bd_sf"/>
</dbReference>
<dbReference type="PIRSF" id="PIRSF005499">
    <property type="entry name" value="PNPase"/>
    <property type="match status" value="1"/>
</dbReference>
<dbReference type="SUPFAM" id="SSF46915">
    <property type="entry name" value="Polynucleotide phosphorylase/guanosine pentaphosphate synthase (PNPase/GPSI), domain 3"/>
    <property type="match status" value="1"/>
</dbReference>
<evidence type="ECO:0000256" key="1">
    <source>
        <dbReference type="ARBA" id="ARBA00007404"/>
    </source>
</evidence>
<dbReference type="Gene3D" id="3.30.230.70">
    <property type="entry name" value="GHMP Kinase, N-terminal domain"/>
    <property type="match status" value="2"/>
</dbReference>
<evidence type="ECO:0000256" key="2">
    <source>
        <dbReference type="ARBA" id="ARBA00022490"/>
    </source>
</evidence>
<dbReference type="InterPro" id="IPR036345">
    <property type="entry name" value="ExoRNase_PH_dom2_sf"/>
</dbReference>
<comment type="catalytic activity">
    <reaction evidence="8">
        <text>RNA(n+1) + phosphate = RNA(n) + a ribonucleoside 5'-diphosphate</text>
        <dbReference type="Rhea" id="RHEA:22096"/>
        <dbReference type="Rhea" id="RHEA-COMP:14527"/>
        <dbReference type="Rhea" id="RHEA-COMP:17342"/>
        <dbReference type="ChEBI" id="CHEBI:43474"/>
        <dbReference type="ChEBI" id="CHEBI:57930"/>
        <dbReference type="ChEBI" id="CHEBI:140395"/>
        <dbReference type="EC" id="2.7.7.8"/>
    </reaction>
</comment>
<evidence type="ECO:0000256" key="6">
    <source>
        <dbReference type="ARBA" id="ARBA00022842"/>
    </source>
</evidence>
<proteinExistence type="inferred from homology"/>
<dbReference type="InterPro" id="IPR027408">
    <property type="entry name" value="PNPase/RNase_PH_dom_sf"/>
</dbReference>
<evidence type="ECO:0000256" key="8">
    <source>
        <dbReference type="HAMAP-Rule" id="MF_01595"/>
    </source>
</evidence>
<dbReference type="CDD" id="cd02393">
    <property type="entry name" value="KH-I_PNPase"/>
    <property type="match status" value="1"/>
</dbReference>
<dbReference type="SUPFAM" id="SSF54211">
    <property type="entry name" value="Ribosomal protein S5 domain 2-like"/>
    <property type="match status" value="2"/>
</dbReference>
<sequence length="761" mass="82472">MKHRVEKKIGSHTLSFETGFLAKQAAGAVLAQYADTVVLNAVVGGAGRPGQDFFPLTCDYRERVAAAGKFPGGFIKREGRPTTKEILTSRLCDRPIRPLFPKGYRDEVQCQAMVMSSDAQNDADVLAMNGIACALFISNLPFRGPIASVRVGRVNGTFIPFPSQDDLEESDLDLIVSGSETSVAMIEGFAREMSENDMYEAILFAHQVIIEICQMQREFADKVGVKRPDYVAPPDDGLMDRIKSGYYDAYRSAKLTSGKQARAEAVKAVKAQALAAIIPDPKADGAYKPERFSSVWHEFEEIVVRDLILSGNRPDGRDNKSLRNIECEVDVLPRVHGSAVFQRGETQALVTITLGTSRDEQRVDGLFEEYSKKFMLDYNFPSFSVGECRPIRGPGRREIGHGALAERSVAPVLPSPEEFPYTIRVISDILESNGSSSMASVCGATLGLMAAGVPISNPVAGISVGLVQQSETEWCLLTDIIGDEDHFGDMDFKIAGTQNGITGIQLDLKIEGISKEIIKATFEQSREARIQILRKMLSCISRPKEDISLYAPRLLRTTIDPEKIGALIGPGGKMIRGIQEATGCVIEVDDSGIVTIASSNREWAEAALAQVEAVTATVQIGKIYNGKVSSIKDFGAFVEILPGRDGLVHISELAGGFVSSVGDICRVGDEMKVLVIDVDDHDRVKLSRRRALEELGLPDELASKEGPPGEGGEPRPPRPPRDDRGGDRGGDRGDRPRHDRGGDRGGGGGRGRGGGGGRDRR</sequence>
<dbReference type="KEGG" id="aagg:ETAA8_52190"/>
<dbReference type="FunFam" id="3.30.230.70:FF:000002">
    <property type="entry name" value="Polyribonucleotide nucleotidyltransferase"/>
    <property type="match status" value="1"/>
</dbReference>
<feature type="binding site" evidence="8">
    <location>
        <position position="485"/>
    </location>
    <ligand>
        <name>Mg(2+)</name>
        <dbReference type="ChEBI" id="CHEBI:18420"/>
    </ligand>
</feature>
<dbReference type="InterPro" id="IPR003029">
    <property type="entry name" value="S1_domain"/>
</dbReference>
<dbReference type="GO" id="GO:0004654">
    <property type="term" value="F:polyribonucleotide nucleotidyltransferase activity"/>
    <property type="evidence" value="ECO:0007669"/>
    <property type="project" value="UniProtKB-UniRule"/>
</dbReference>
<dbReference type="Proteomes" id="UP000315017">
    <property type="component" value="Chromosome"/>
</dbReference>
<dbReference type="PANTHER" id="PTHR11252">
    <property type="entry name" value="POLYRIBONUCLEOTIDE NUCLEOTIDYLTRANSFERASE"/>
    <property type="match status" value="1"/>
</dbReference>
<dbReference type="InterPro" id="IPR004088">
    <property type="entry name" value="KH_dom_type_1"/>
</dbReference>
<dbReference type="SUPFAM" id="SSF50249">
    <property type="entry name" value="Nucleic acid-binding proteins"/>
    <property type="match status" value="1"/>
</dbReference>
<dbReference type="NCBIfam" id="TIGR03591">
    <property type="entry name" value="polynuc_phos"/>
    <property type="match status" value="1"/>
</dbReference>
<evidence type="ECO:0000256" key="5">
    <source>
        <dbReference type="ARBA" id="ARBA00022723"/>
    </source>
</evidence>
<dbReference type="FunFam" id="3.30.230.70:FF:000001">
    <property type="entry name" value="Polyribonucleotide nucleotidyltransferase"/>
    <property type="match status" value="1"/>
</dbReference>
<accession>A0A517YIP8</accession>
<keyword evidence="3 8" id="KW-0808">Transferase</keyword>
<comment type="similarity">
    <text evidence="1 8">Belongs to the polyribonucleotide nucleotidyltransferase family.</text>
</comment>
<dbReference type="RefSeq" id="WP_145095004.1">
    <property type="nucleotide sequence ID" value="NZ_CP036274.1"/>
</dbReference>
<feature type="compositionally biased region" description="Gly residues" evidence="9">
    <location>
        <begin position="744"/>
        <end position="761"/>
    </location>
</feature>
<dbReference type="GO" id="GO:0006396">
    <property type="term" value="P:RNA processing"/>
    <property type="evidence" value="ECO:0007669"/>
    <property type="project" value="InterPro"/>
</dbReference>
<dbReference type="GO" id="GO:0006402">
    <property type="term" value="P:mRNA catabolic process"/>
    <property type="evidence" value="ECO:0007669"/>
    <property type="project" value="UniProtKB-UniRule"/>
</dbReference>
<dbReference type="Pfam" id="PF00013">
    <property type="entry name" value="KH_1"/>
    <property type="match status" value="1"/>
</dbReference>
<keyword evidence="4 8" id="KW-0548">Nucleotidyltransferase</keyword>
<dbReference type="EC" id="2.7.7.8" evidence="8"/>
<dbReference type="InterPro" id="IPR012162">
    <property type="entry name" value="PNPase"/>
</dbReference>
<evidence type="ECO:0000256" key="7">
    <source>
        <dbReference type="ARBA" id="ARBA00022884"/>
    </source>
</evidence>